<dbReference type="EMBL" id="ABEU02000002">
    <property type="protein sequence ID" value="PNR59276.1"/>
    <property type="molecule type" value="Genomic_DNA"/>
</dbReference>
<proteinExistence type="predicted"/>
<evidence type="ECO:0000256" key="3">
    <source>
        <dbReference type="ARBA" id="ARBA00023163"/>
    </source>
</evidence>
<accession>A0A2K1KZS3</accession>
<dbReference type="EnsemblPlants" id="Pp3c2_1960V3.1">
    <property type="protein sequence ID" value="Pp3c2_1960V3.1"/>
    <property type="gene ID" value="Pp3c2_1960"/>
</dbReference>
<dbReference type="PANTHER" id="PTHR31391">
    <property type="entry name" value="B3 DOMAIN-CONTAINING PROTEIN OS11G0197600-RELATED"/>
    <property type="match status" value="1"/>
</dbReference>
<feature type="compositionally biased region" description="Basic and acidic residues" evidence="5">
    <location>
        <begin position="392"/>
        <end position="404"/>
    </location>
</feature>
<keyword evidence="3" id="KW-0804">Transcription</keyword>
<feature type="compositionally biased region" description="Low complexity" evidence="5">
    <location>
        <begin position="373"/>
        <end position="384"/>
    </location>
</feature>
<dbReference type="InterPro" id="IPR003340">
    <property type="entry name" value="B3_DNA-bd"/>
</dbReference>
<dbReference type="SMART" id="SM01019">
    <property type="entry name" value="B3"/>
    <property type="match status" value="2"/>
</dbReference>
<feature type="domain" description="TF-B3" evidence="6">
    <location>
        <begin position="232"/>
        <end position="332"/>
    </location>
</feature>
<keyword evidence="4" id="KW-0539">Nucleus</keyword>
<dbReference type="PaxDb" id="3218-PP1S243_74V6.1"/>
<dbReference type="Proteomes" id="UP000006727">
    <property type="component" value="Chromosome 2"/>
</dbReference>
<reference evidence="8" key="3">
    <citation type="submission" date="2020-12" db="UniProtKB">
        <authorList>
            <consortium name="EnsemblPlants"/>
        </authorList>
    </citation>
    <scope>IDENTIFICATION</scope>
</reference>
<protein>
    <recommendedName>
        <fullName evidence="6">TF-B3 domain-containing protein</fullName>
    </recommendedName>
</protein>
<keyword evidence="9" id="KW-1185">Reference proteome</keyword>
<feature type="domain" description="TF-B3" evidence="6">
    <location>
        <begin position="37"/>
        <end position="136"/>
    </location>
</feature>
<dbReference type="GO" id="GO:0003677">
    <property type="term" value="F:DNA binding"/>
    <property type="evidence" value="ECO:0007669"/>
    <property type="project" value="UniProtKB-KW"/>
</dbReference>
<evidence type="ECO:0000259" key="6">
    <source>
        <dbReference type="PROSITE" id="PS50863"/>
    </source>
</evidence>
<evidence type="ECO:0000256" key="2">
    <source>
        <dbReference type="ARBA" id="ARBA00023125"/>
    </source>
</evidence>
<sequence>MTFSEPETVETKLSCRDFKEMLHCLQCSIYFVQKLTASNVLGIYTRRRTCQLTLPRQFVREHGNRIRKSVVLLSGLSHGPWNLWLSICPSRPVMPEVTFSSGWRAFVAFNGLEEGDHLIFSLTAVSQFQVYIFNGNGHQKKPQMLEASVKWSDGIEFPQKKILNQSLGYNLAEGNAGLVCNVCPICARRRPLSEKEFAGTASTDTCSQSSPHSSALNAQVSLEFSQKCRKYFPSFSKRIVARDVFRLEIPQHFAVKYGSQLLDSIQLQGIHESSPVRNLQTISHLDKARVRLYLAGAGWDNFVTENMLRVGNELVFYLSADSFFKVVDSTVAYDSMFEKPAHSFKFVDILPRNEEMDLKGGNMKERMGNPHSGTTKEGTGTTETPQISTDESSVRRFGDPMTGKKREKSSSGLHNLFLFFLCKRYKHGTAEALVKEIDIEVADLNYISPRNSTSCESHFYGPVTQPCILTLCAKLGYVCLELLRSKFVDGHLARIRVRIRFSNSHPQCKLMQRILQKSPLQSCCSTEIYSERHHARECSGEASQRKPLTSDPSFLKLLTLTRINHLVGSCKKSSFWNHSSGFGVEPRRSQFGAGKWPQASLLPATWRGSP</sequence>
<evidence type="ECO:0000313" key="9">
    <source>
        <dbReference type="Proteomes" id="UP000006727"/>
    </source>
</evidence>
<dbReference type="PANTHER" id="PTHR31391:SF106">
    <property type="entry name" value="B3 DOMAIN-CONTAINING PROTEIN OS01G0723500"/>
    <property type="match status" value="1"/>
</dbReference>
<evidence type="ECO:0000256" key="4">
    <source>
        <dbReference type="ARBA" id="ARBA00023242"/>
    </source>
</evidence>
<dbReference type="InterPro" id="IPR015300">
    <property type="entry name" value="DNA-bd_pseudobarrel_sf"/>
</dbReference>
<dbReference type="Gramene" id="Pp3c2_1960V3.1">
    <property type="protein sequence ID" value="Pp3c2_1960V3.1"/>
    <property type="gene ID" value="Pp3c2_1960"/>
</dbReference>
<dbReference type="PROSITE" id="PS50863">
    <property type="entry name" value="B3"/>
    <property type="match status" value="2"/>
</dbReference>
<dbReference type="InParanoid" id="A0A2K1KZS3"/>
<keyword evidence="1" id="KW-0805">Transcription regulation</keyword>
<evidence type="ECO:0000313" key="7">
    <source>
        <dbReference type="EMBL" id="PNR59276.1"/>
    </source>
</evidence>
<reference evidence="7 9" key="1">
    <citation type="journal article" date="2008" name="Science">
        <title>The Physcomitrella genome reveals evolutionary insights into the conquest of land by plants.</title>
        <authorList>
            <person name="Rensing S."/>
            <person name="Lang D."/>
            <person name="Zimmer A."/>
            <person name="Terry A."/>
            <person name="Salamov A."/>
            <person name="Shapiro H."/>
            <person name="Nishiyama T."/>
            <person name="Perroud P.-F."/>
            <person name="Lindquist E."/>
            <person name="Kamisugi Y."/>
            <person name="Tanahashi T."/>
            <person name="Sakakibara K."/>
            <person name="Fujita T."/>
            <person name="Oishi K."/>
            <person name="Shin-I T."/>
            <person name="Kuroki Y."/>
            <person name="Toyoda A."/>
            <person name="Suzuki Y."/>
            <person name="Hashimoto A."/>
            <person name="Yamaguchi K."/>
            <person name="Sugano A."/>
            <person name="Kohara Y."/>
            <person name="Fujiyama A."/>
            <person name="Anterola A."/>
            <person name="Aoki S."/>
            <person name="Ashton N."/>
            <person name="Barbazuk W.B."/>
            <person name="Barker E."/>
            <person name="Bennetzen J."/>
            <person name="Bezanilla M."/>
            <person name="Blankenship R."/>
            <person name="Cho S.H."/>
            <person name="Dutcher S."/>
            <person name="Estelle M."/>
            <person name="Fawcett J.A."/>
            <person name="Gundlach H."/>
            <person name="Hanada K."/>
            <person name="Heyl A."/>
            <person name="Hicks K.A."/>
            <person name="Hugh J."/>
            <person name="Lohr M."/>
            <person name="Mayer K."/>
            <person name="Melkozernov A."/>
            <person name="Murata T."/>
            <person name="Nelson D."/>
            <person name="Pils B."/>
            <person name="Prigge M."/>
            <person name="Reiss B."/>
            <person name="Renner T."/>
            <person name="Rombauts S."/>
            <person name="Rushton P."/>
            <person name="Sanderfoot A."/>
            <person name="Schween G."/>
            <person name="Shiu S.-H."/>
            <person name="Stueber K."/>
            <person name="Theodoulou F.L."/>
            <person name="Tu H."/>
            <person name="Van de Peer Y."/>
            <person name="Verrier P.J."/>
            <person name="Waters E."/>
            <person name="Wood A."/>
            <person name="Yang L."/>
            <person name="Cove D."/>
            <person name="Cuming A."/>
            <person name="Hasebe M."/>
            <person name="Lucas S."/>
            <person name="Mishler D.B."/>
            <person name="Reski R."/>
            <person name="Grigoriev I."/>
            <person name="Quatrano R.S."/>
            <person name="Boore J.L."/>
        </authorList>
    </citation>
    <scope>NUCLEOTIDE SEQUENCE [LARGE SCALE GENOMIC DNA]</scope>
    <source>
        <strain evidence="8 9">cv. Gransden 2004</strain>
    </source>
</reference>
<evidence type="ECO:0000256" key="5">
    <source>
        <dbReference type="SAM" id="MobiDB-lite"/>
    </source>
</evidence>
<feature type="compositionally biased region" description="Basic and acidic residues" evidence="5">
    <location>
        <begin position="359"/>
        <end position="368"/>
    </location>
</feature>
<reference evidence="7 9" key="2">
    <citation type="journal article" date="2018" name="Plant J.">
        <title>The Physcomitrella patens chromosome-scale assembly reveals moss genome structure and evolution.</title>
        <authorList>
            <person name="Lang D."/>
            <person name="Ullrich K.K."/>
            <person name="Murat F."/>
            <person name="Fuchs J."/>
            <person name="Jenkins J."/>
            <person name="Haas F.B."/>
            <person name="Piednoel M."/>
            <person name="Gundlach H."/>
            <person name="Van Bel M."/>
            <person name="Meyberg R."/>
            <person name="Vives C."/>
            <person name="Morata J."/>
            <person name="Symeonidi A."/>
            <person name="Hiss M."/>
            <person name="Muchero W."/>
            <person name="Kamisugi Y."/>
            <person name="Saleh O."/>
            <person name="Blanc G."/>
            <person name="Decker E.L."/>
            <person name="van Gessel N."/>
            <person name="Grimwood J."/>
            <person name="Hayes R.D."/>
            <person name="Graham S.W."/>
            <person name="Gunter L.E."/>
            <person name="McDaniel S.F."/>
            <person name="Hoernstein S.N.W."/>
            <person name="Larsson A."/>
            <person name="Li F.W."/>
            <person name="Perroud P.F."/>
            <person name="Phillips J."/>
            <person name="Ranjan P."/>
            <person name="Rokshar D.S."/>
            <person name="Rothfels C.J."/>
            <person name="Schneider L."/>
            <person name="Shu S."/>
            <person name="Stevenson D.W."/>
            <person name="Thummler F."/>
            <person name="Tillich M."/>
            <person name="Villarreal Aguilar J.C."/>
            <person name="Widiez T."/>
            <person name="Wong G.K."/>
            <person name="Wymore A."/>
            <person name="Zhang Y."/>
            <person name="Zimmer A.D."/>
            <person name="Quatrano R.S."/>
            <person name="Mayer K.F.X."/>
            <person name="Goodstein D."/>
            <person name="Casacuberta J.M."/>
            <person name="Vandepoele K."/>
            <person name="Reski R."/>
            <person name="Cuming A.C."/>
            <person name="Tuskan G.A."/>
            <person name="Maumus F."/>
            <person name="Salse J."/>
            <person name="Schmutz J."/>
            <person name="Rensing S.A."/>
        </authorList>
    </citation>
    <scope>NUCLEOTIDE SEQUENCE [LARGE SCALE GENOMIC DNA]</scope>
    <source>
        <strain evidence="8 9">cv. Gransden 2004</strain>
    </source>
</reference>
<feature type="region of interest" description="Disordered" evidence="5">
    <location>
        <begin position="359"/>
        <end position="408"/>
    </location>
</feature>
<name>A0A2K1KZS3_PHYPA</name>
<dbReference type="CDD" id="cd10017">
    <property type="entry name" value="B3_DNA"/>
    <property type="match status" value="2"/>
</dbReference>
<dbReference type="AlphaFoldDB" id="A0A2K1KZS3"/>
<evidence type="ECO:0000256" key="1">
    <source>
        <dbReference type="ARBA" id="ARBA00023015"/>
    </source>
</evidence>
<keyword evidence="2" id="KW-0238">DNA-binding</keyword>
<dbReference type="Pfam" id="PF02362">
    <property type="entry name" value="B3"/>
    <property type="match status" value="1"/>
</dbReference>
<evidence type="ECO:0000313" key="8">
    <source>
        <dbReference type="EnsemblPlants" id="Pp3c2_1960V3.1"/>
    </source>
</evidence>
<dbReference type="InterPro" id="IPR044837">
    <property type="entry name" value="REM16-like"/>
</dbReference>
<dbReference type="Gene3D" id="2.40.330.10">
    <property type="entry name" value="DNA-binding pseudobarrel domain"/>
    <property type="match status" value="2"/>
</dbReference>
<gene>
    <name evidence="7" type="ORF">PHYPA_002067</name>
</gene>
<dbReference type="SUPFAM" id="SSF101936">
    <property type="entry name" value="DNA-binding pseudobarrel domain"/>
    <property type="match status" value="2"/>
</dbReference>
<organism evidence="7">
    <name type="scientific">Physcomitrium patens</name>
    <name type="common">Spreading-leaved earth moss</name>
    <name type="synonym">Physcomitrella patens</name>
    <dbReference type="NCBI Taxonomy" id="3218"/>
    <lineage>
        <taxon>Eukaryota</taxon>
        <taxon>Viridiplantae</taxon>
        <taxon>Streptophyta</taxon>
        <taxon>Embryophyta</taxon>
        <taxon>Bryophyta</taxon>
        <taxon>Bryophytina</taxon>
        <taxon>Bryopsida</taxon>
        <taxon>Funariidae</taxon>
        <taxon>Funariales</taxon>
        <taxon>Funariaceae</taxon>
        <taxon>Physcomitrium</taxon>
    </lineage>
</organism>